<evidence type="ECO:0000313" key="6">
    <source>
        <dbReference type="Proteomes" id="UP000005824"/>
    </source>
</evidence>
<dbReference type="Proteomes" id="UP000005824">
    <property type="component" value="Unassembled WGS sequence"/>
</dbReference>
<evidence type="ECO:0000256" key="4">
    <source>
        <dbReference type="SAM" id="SignalP"/>
    </source>
</evidence>
<dbReference type="AlphaFoldDB" id="B4D2V4"/>
<dbReference type="STRING" id="497964.CfE428DRAFT_3242"/>
<organism evidence="5 6">
    <name type="scientific">Chthoniobacter flavus Ellin428</name>
    <dbReference type="NCBI Taxonomy" id="497964"/>
    <lineage>
        <taxon>Bacteria</taxon>
        <taxon>Pseudomonadati</taxon>
        <taxon>Verrucomicrobiota</taxon>
        <taxon>Spartobacteria</taxon>
        <taxon>Chthoniobacterales</taxon>
        <taxon>Chthoniobacteraceae</taxon>
        <taxon>Chthoniobacter</taxon>
    </lineage>
</organism>
<accession>B4D2V4</accession>
<dbReference type="InterPro" id="IPR003782">
    <property type="entry name" value="SCO1/SenC"/>
</dbReference>
<feature type="disulfide bond" description="Redox-active" evidence="3">
    <location>
        <begin position="79"/>
        <end position="83"/>
    </location>
</feature>
<feature type="binding site" evidence="2">
    <location>
        <position position="83"/>
    </location>
    <ligand>
        <name>Cu cation</name>
        <dbReference type="ChEBI" id="CHEBI:23378"/>
    </ligand>
</feature>
<dbReference type="EMBL" id="ABVL01000009">
    <property type="protein sequence ID" value="EDY19065.1"/>
    <property type="molecule type" value="Genomic_DNA"/>
</dbReference>
<feature type="binding site" evidence="2">
    <location>
        <position position="79"/>
    </location>
    <ligand>
        <name>Cu cation</name>
        <dbReference type="ChEBI" id="CHEBI:23378"/>
    </ligand>
</feature>
<name>B4D2V4_9BACT</name>
<dbReference type="RefSeq" id="WP_006980567.1">
    <property type="nucleotide sequence ID" value="NZ_ABVL01000009.1"/>
</dbReference>
<evidence type="ECO:0000256" key="2">
    <source>
        <dbReference type="PIRSR" id="PIRSR603782-1"/>
    </source>
</evidence>
<dbReference type="InParanoid" id="B4D2V4"/>
<dbReference type="GO" id="GO:0046872">
    <property type="term" value="F:metal ion binding"/>
    <property type="evidence" value="ECO:0007669"/>
    <property type="project" value="UniProtKB-KW"/>
</dbReference>
<sequence precursor="true">MNIHTRLALLTGTMWLFGPCAFAEDAKPPCCRELSASTPFTDRSIYQLESDWTSDIGREIRLGVFRGHLQVVAMFFTTCESSCPIIVDDMKHMEKALPEKLRGNVDFLLVSFDSERDTPEVLHAYREKMHLSTEHWTLLRGAPDEVRELAAILGVNFQKDARGQFMHSNLITVLNTEGEVVHQQAGIRSELQPIIAALEHATQGKP</sequence>
<keyword evidence="6" id="KW-1185">Reference proteome</keyword>
<keyword evidence="2" id="KW-0479">Metal-binding</keyword>
<feature type="binding site" evidence="2">
    <location>
        <position position="167"/>
    </location>
    <ligand>
        <name>Cu cation</name>
        <dbReference type="ChEBI" id="CHEBI:23378"/>
    </ligand>
</feature>
<evidence type="ECO:0000256" key="3">
    <source>
        <dbReference type="PIRSR" id="PIRSR603782-2"/>
    </source>
</evidence>
<protein>
    <submittedName>
        <fullName evidence="5">Electron transport protein SCO1/SenC</fullName>
    </submittedName>
</protein>
<feature type="signal peptide" evidence="4">
    <location>
        <begin position="1"/>
        <end position="23"/>
    </location>
</feature>
<dbReference type="InterPro" id="IPR036249">
    <property type="entry name" value="Thioredoxin-like_sf"/>
</dbReference>
<gene>
    <name evidence="5" type="ORF">CfE428DRAFT_3242</name>
</gene>
<reference evidence="5 6" key="1">
    <citation type="journal article" date="2011" name="J. Bacteriol.">
        <title>Genome sequence of Chthoniobacter flavus Ellin428, an aerobic heterotrophic soil bacterium.</title>
        <authorList>
            <person name="Kant R."/>
            <person name="van Passel M.W."/>
            <person name="Palva A."/>
            <person name="Lucas S."/>
            <person name="Lapidus A."/>
            <person name="Glavina Del Rio T."/>
            <person name="Dalin E."/>
            <person name="Tice H."/>
            <person name="Bruce D."/>
            <person name="Goodwin L."/>
            <person name="Pitluck S."/>
            <person name="Larimer F.W."/>
            <person name="Land M.L."/>
            <person name="Hauser L."/>
            <person name="Sangwan P."/>
            <person name="de Vos W.M."/>
            <person name="Janssen P.H."/>
            <person name="Smidt H."/>
        </authorList>
    </citation>
    <scope>NUCLEOTIDE SEQUENCE [LARGE SCALE GENOMIC DNA]</scope>
    <source>
        <strain evidence="5 6">Ellin428</strain>
    </source>
</reference>
<dbReference type="Gene3D" id="3.40.30.10">
    <property type="entry name" value="Glutaredoxin"/>
    <property type="match status" value="1"/>
</dbReference>
<comment type="caution">
    <text evidence="5">The sequence shown here is derived from an EMBL/GenBank/DDBJ whole genome shotgun (WGS) entry which is preliminary data.</text>
</comment>
<keyword evidence="4" id="KW-0732">Signal</keyword>
<feature type="chain" id="PRO_5002800454" evidence="4">
    <location>
        <begin position="24"/>
        <end position="206"/>
    </location>
</feature>
<proteinExistence type="inferred from homology"/>
<dbReference type="eggNOG" id="COG1999">
    <property type="taxonomic scope" value="Bacteria"/>
</dbReference>
<evidence type="ECO:0000313" key="5">
    <source>
        <dbReference type="EMBL" id="EDY19065.1"/>
    </source>
</evidence>
<dbReference type="PANTHER" id="PTHR12151">
    <property type="entry name" value="ELECTRON TRANSPORT PROTIN SCO1/SENC FAMILY MEMBER"/>
    <property type="match status" value="1"/>
</dbReference>
<dbReference type="CDD" id="cd02968">
    <property type="entry name" value="SCO"/>
    <property type="match status" value="1"/>
</dbReference>
<dbReference type="Pfam" id="PF02630">
    <property type="entry name" value="SCO1-SenC"/>
    <property type="match status" value="1"/>
</dbReference>
<keyword evidence="3" id="KW-1015">Disulfide bond</keyword>
<evidence type="ECO:0000256" key="1">
    <source>
        <dbReference type="ARBA" id="ARBA00010996"/>
    </source>
</evidence>
<dbReference type="PANTHER" id="PTHR12151:SF25">
    <property type="entry name" value="LINALOOL DEHYDRATASE_ISOMERASE DOMAIN-CONTAINING PROTEIN"/>
    <property type="match status" value="1"/>
</dbReference>
<dbReference type="SUPFAM" id="SSF52833">
    <property type="entry name" value="Thioredoxin-like"/>
    <property type="match status" value="1"/>
</dbReference>
<keyword evidence="2" id="KW-0186">Copper</keyword>
<comment type="similarity">
    <text evidence="1">Belongs to the SCO1/2 family.</text>
</comment>